<reference evidence="2 3" key="1">
    <citation type="submission" date="2014-04" db="EMBL/GenBank/DDBJ databases">
        <authorList>
            <consortium name="DOE Joint Genome Institute"/>
            <person name="Kuo A."/>
            <person name="Martino E."/>
            <person name="Perotto S."/>
            <person name="Kohler A."/>
            <person name="Nagy L.G."/>
            <person name="Floudas D."/>
            <person name="Copeland A."/>
            <person name="Barry K.W."/>
            <person name="Cichocki N."/>
            <person name="Veneault-Fourrey C."/>
            <person name="LaButti K."/>
            <person name="Lindquist E.A."/>
            <person name="Lipzen A."/>
            <person name="Lundell T."/>
            <person name="Morin E."/>
            <person name="Murat C."/>
            <person name="Sun H."/>
            <person name="Tunlid A."/>
            <person name="Henrissat B."/>
            <person name="Grigoriev I.V."/>
            <person name="Hibbett D.S."/>
            <person name="Martin F."/>
            <person name="Nordberg H.P."/>
            <person name="Cantor M.N."/>
            <person name="Hua S.X."/>
        </authorList>
    </citation>
    <scope>NUCLEOTIDE SEQUENCE [LARGE SCALE GENOMIC DNA]</scope>
    <source>
        <strain evidence="2 3">Zn</strain>
    </source>
</reference>
<dbReference type="HOGENOM" id="CLU_3014756_0_0_1"/>
<proteinExistence type="predicted"/>
<feature type="region of interest" description="Disordered" evidence="1">
    <location>
        <begin position="30"/>
        <end position="56"/>
    </location>
</feature>
<name>A0A0C3HIB5_OIDMZ</name>
<evidence type="ECO:0000313" key="3">
    <source>
        <dbReference type="Proteomes" id="UP000054321"/>
    </source>
</evidence>
<reference evidence="3" key="2">
    <citation type="submission" date="2015-01" db="EMBL/GenBank/DDBJ databases">
        <title>Evolutionary Origins and Diversification of the Mycorrhizal Mutualists.</title>
        <authorList>
            <consortium name="DOE Joint Genome Institute"/>
            <consortium name="Mycorrhizal Genomics Consortium"/>
            <person name="Kohler A."/>
            <person name="Kuo A."/>
            <person name="Nagy L.G."/>
            <person name="Floudas D."/>
            <person name="Copeland A."/>
            <person name="Barry K.W."/>
            <person name="Cichocki N."/>
            <person name="Veneault-Fourrey C."/>
            <person name="LaButti K."/>
            <person name="Lindquist E.A."/>
            <person name="Lipzen A."/>
            <person name="Lundell T."/>
            <person name="Morin E."/>
            <person name="Murat C."/>
            <person name="Riley R."/>
            <person name="Ohm R."/>
            <person name="Sun H."/>
            <person name="Tunlid A."/>
            <person name="Henrissat B."/>
            <person name="Grigoriev I.V."/>
            <person name="Hibbett D.S."/>
            <person name="Martin F."/>
        </authorList>
    </citation>
    <scope>NUCLEOTIDE SEQUENCE [LARGE SCALE GENOMIC DNA]</scope>
    <source>
        <strain evidence="3">Zn</strain>
    </source>
</reference>
<keyword evidence="3" id="KW-1185">Reference proteome</keyword>
<evidence type="ECO:0000313" key="2">
    <source>
        <dbReference type="EMBL" id="KIN07941.1"/>
    </source>
</evidence>
<dbReference type="AlphaFoldDB" id="A0A0C3HIB5"/>
<gene>
    <name evidence="2" type="ORF">OIDMADRAFT_16404</name>
</gene>
<dbReference type="Proteomes" id="UP000054321">
    <property type="component" value="Unassembled WGS sequence"/>
</dbReference>
<accession>A0A0C3HIB5</accession>
<organism evidence="2 3">
    <name type="scientific">Oidiodendron maius (strain Zn)</name>
    <dbReference type="NCBI Taxonomy" id="913774"/>
    <lineage>
        <taxon>Eukaryota</taxon>
        <taxon>Fungi</taxon>
        <taxon>Dikarya</taxon>
        <taxon>Ascomycota</taxon>
        <taxon>Pezizomycotina</taxon>
        <taxon>Leotiomycetes</taxon>
        <taxon>Leotiomycetes incertae sedis</taxon>
        <taxon>Myxotrichaceae</taxon>
        <taxon>Oidiodendron</taxon>
    </lineage>
</organism>
<evidence type="ECO:0000256" key="1">
    <source>
        <dbReference type="SAM" id="MobiDB-lite"/>
    </source>
</evidence>
<protein>
    <submittedName>
        <fullName evidence="2">Uncharacterized protein</fullName>
    </submittedName>
</protein>
<dbReference type="EMBL" id="KN832870">
    <property type="protein sequence ID" value="KIN07941.1"/>
    <property type="molecule type" value="Genomic_DNA"/>
</dbReference>
<sequence>MSLNTNLSNIDAQRRLPYDGIYWKKAEQSLPRTPMRSLQTQQLYPVKNPSEVSHTL</sequence>
<dbReference type="InParanoid" id="A0A0C3HIB5"/>